<dbReference type="SUPFAM" id="SSF158573">
    <property type="entry name" value="GINS helical bundle-like"/>
    <property type="match status" value="1"/>
</dbReference>
<feature type="domain" description="GINS subunit" evidence="9">
    <location>
        <begin position="79"/>
        <end position="204"/>
    </location>
</feature>
<dbReference type="FunFam" id="3.40.5.50:FF:000001">
    <property type="entry name" value="DNA replication complex GINS protein PSF2"/>
    <property type="match status" value="1"/>
</dbReference>
<evidence type="ECO:0000313" key="11">
    <source>
        <dbReference type="EMBL" id="KAG7531364.1"/>
    </source>
</evidence>
<dbReference type="CDD" id="cd11712">
    <property type="entry name" value="GINS_A_psf2"/>
    <property type="match status" value="1"/>
</dbReference>
<dbReference type="GO" id="GO:0000811">
    <property type="term" value="C:GINS complex"/>
    <property type="evidence" value="ECO:0007669"/>
    <property type="project" value="TreeGrafter"/>
</dbReference>
<dbReference type="Gene3D" id="3.40.5.50">
    <property type="match status" value="1"/>
</dbReference>
<evidence type="ECO:0000259" key="10">
    <source>
        <dbReference type="Pfam" id="PF25005"/>
    </source>
</evidence>
<comment type="caution">
    <text evidence="11">The sequence shown here is derived from an EMBL/GenBank/DDBJ whole genome shotgun (WGS) entry which is preliminary data.</text>
</comment>
<keyword evidence="5" id="KW-0159">Chromosome partition</keyword>
<accession>A0A8K0NPW6</accession>
<comment type="similarity">
    <text evidence="2 7">Belongs to the GINS2/PSF2 family.</text>
</comment>
<sequence>MALPAELFLSPSPQELTFIAEEELIEIVPSFSMSRVRLISASPSGVYGPFQPPSKAVVPLWLALSLKRKKKCRIICPEWLTVENLEQLMQAEKENSESFVPLPRHFIEVSKVLLDVAASDLASPSELHSLLLSLRHIRLAKIRTGLRPSNPSLPSANNAPTQSGADTGPFSAGGEYLKLTGLTPIEIVEMRSFLGGVMGMMKSLTDKPDGDAGGMDQD</sequence>
<keyword evidence="12" id="KW-1185">Reference proteome</keyword>
<dbReference type="GO" id="GO:0007059">
    <property type="term" value="P:chromosome segregation"/>
    <property type="evidence" value="ECO:0007669"/>
    <property type="project" value="UniProtKB-KW"/>
</dbReference>
<evidence type="ECO:0000259" key="9">
    <source>
        <dbReference type="Pfam" id="PF05916"/>
    </source>
</evidence>
<dbReference type="CDD" id="cd21694">
    <property type="entry name" value="GINS_B_Psf2"/>
    <property type="match status" value="1"/>
</dbReference>
<dbReference type="PIRSF" id="PIRSF028998">
    <property type="entry name" value="GINS_Psf2_subgr"/>
    <property type="match status" value="1"/>
</dbReference>
<feature type="domain" description="DNA replication complex GINS protein PSF2 N-terminal" evidence="10">
    <location>
        <begin position="12"/>
        <end position="75"/>
    </location>
</feature>
<evidence type="ECO:0000256" key="1">
    <source>
        <dbReference type="ARBA" id="ARBA00004123"/>
    </source>
</evidence>
<evidence type="ECO:0000256" key="8">
    <source>
        <dbReference type="SAM" id="MobiDB-lite"/>
    </source>
</evidence>
<feature type="compositionally biased region" description="Polar residues" evidence="8">
    <location>
        <begin position="148"/>
        <end position="165"/>
    </location>
</feature>
<dbReference type="Proteomes" id="UP000812966">
    <property type="component" value="Unassembled WGS sequence"/>
</dbReference>
<dbReference type="GO" id="GO:0006260">
    <property type="term" value="P:DNA replication"/>
    <property type="evidence" value="ECO:0007669"/>
    <property type="project" value="UniProtKB-KW"/>
</dbReference>
<keyword evidence="4 7" id="KW-0235">DNA replication</keyword>
<dbReference type="InterPro" id="IPR056784">
    <property type="entry name" value="PSF2_N"/>
</dbReference>
<dbReference type="InterPro" id="IPR036224">
    <property type="entry name" value="GINS_bundle-like_dom_sf"/>
</dbReference>
<protein>
    <recommendedName>
        <fullName evidence="3 7">DNA replication complex GINS protein PSF2</fullName>
    </recommendedName>
</protein>
<dbReference type="Pfam" id="PF05916">
    <property type="entry name" value="Sld5"/>
    <property type="match status" value="1"/>
</dbReference>
<feature type="region of interest" description="Disordered" evidence="8">
    <location>
        <begin position="148"/>
        <end position="169"/>
    </location>
</feature>
<dbReference type="Pfam" id="PF25005">
    <property type="entry name" value="PSF2_N"/>
    <property type="match status" value="1"/>
</dbReference>
<dbReference type="SUPFAM" id="SSF160059">
    <property type="entry name" value="PriA/YqbF domain"/>
    <property type="match status" value="1"/>
</dbReference>
<comment type="subunit">
    <text evidence="7">Component of the GINS complex.</text>
</comment>
<gene>
    <name evidence="11" type="ORF">FFLO_04425</name>
</gene>
<dbReference type="InterPro" id="IPR007257">
    <property type="entry name" value="GINS_Psf2"/>
</dbReference>
<dbReference type="Gene3D" id="1.20.58.1020">
    <property type="match status" value="1"/>
</dbReference>
<evidence type="ECO:0000256" key="7">
    <source>
        <dbReference type="PIRNR" id="PIRNR028998"/>
    </source>
</evidence>
<keyword evidence="6 7" id="KW-0539">Nucleus</keyword>
<dbReference type="AlphaFoldDB" id="A0A8K0NPW6"/>
<dbReference type="GO" id="GO:0000727">
    <property type="term" value="P:double-strand break repair via break-induced replication"/>
    <property type="evidence" value="ECO:0007669"/>
    <property type="project" value="TreeGrafter"/>
</dbReference>
<dbReference type="PANTHER" id="PTHR12772">
    <property type="entry name" value="DNA REPLICATION COMPLEX GINS PROTEIN PSF2"/>
    <property type="match status" value="1"/>
</dbReference>
<comment type="subcellular location">
    <subcellularLocation>
        <location evidence="1 7">Nucleus</location>
    </subcellularLocation>
</comment>
<evidence type="ECO:0000256" key="4">
    <source>
        <dbReference type="ARBA" id="ARBA00022705"/>
    </source>
</evidence>
<evidence type="ECO:0000256" key="2">
    <source>
        <dbReference type="ARBA" id="ARBA00010565"/>
    </source>
</evidence>
<evidence type="ECO:0000256" key="3">
    <source>
        <dbReference type="ARBA" id="ARBA00015139"/>
    </source>
</evidence>
<evidence type="ECO:0000256" key="6">
    <source>
        <dbReference type="ARBA" id="ARBA00023242"/>
    </source>
</evidence>
<dbReference type="EMBL" id="JABELV010000093">
    <property type="protein sequence ID" value="KAG7531364.1"/>
    <property type="molecule type" value="Genomic_DNA"/>
</dbReference>
<organism evidence="11 12">
    <name type="scientific">Filobasidium floriforme</name>
    <dbReference type="NCBI Taxonomy" id="5210"/>
    <lineage>
        <taxon>Eukaryota</taxon>
        <taxon>Fungi</taxon>
        <taxon>Dikarya</taxon>
        <taxon>Basidiomycota</taxon>
        <taxon>Agaricomycotina</taxon>
        <taxon>Tremellomycetes</taxon>
        <taxon>Filobasidiales</taxon>
        <taxon>Filobasidiaceae</taxon>
        <taxon>Filobasidium</taxon>
    </lineage>
</organism>
<dbReference type="InterPro" id="IPR021151">
    <property type="entry name" value="GINS_A"/>
</dbReference>
<reference evidence="11" key="1">
    <citation type="submission" date="2020-04" db="EMBL/GenBank/DDBJ databases">
        <title>Analysis of mating type loci in Filobasidium floriforme.</title>
        <authorList>
            <person name="Nowrousian M."/>
        </authorList>
    </citation>
    <scope>NUCLEOTIDE SEQUENCE</scope>
    <source>
        <strain evidence="11">CBS 6242</strain>
    </source>
</reference>
<proteinExistence type="inferred from homology"/>
<evidence type="ECO:0000256" key="5">
    <source>
        <dbReference type="ARBA" id="ARBA00022829"/>
    </source>
</evidence>
<dbReference type="PANTHER" id="PTHR12772:SF0">
    <property type="entry name" value="DNA REPLICATION COMPLEX GINS PROTEIN PSF2"/>
    <property type="match status" value="1"/>
</dbReference>
<evidence type="ECO:0000313" key="12">
    <source>
        <dbReference type="Proteomes" id="UP000812966"/>
    </source>
</evidence>
<name>A0A8K0NPW6_9TREE</name>